<evidence type="ECO:0000313" key="11">
    <source>
        <dbReference type="Proteomes" id="UP000051054"/>
    </source>
</evidence>
<dbReference type="EMBL" id="AZGD01000100">
    <property type="protein sequence ID" value="KRM17857.1"/>
    <property type="molecule type" value="Genomic_DNA"/>
</dbReference>
<feature type="transmembrane region" description="Helical" evidence="7">
    <location>
        <begin position="170"/>
        <end position="203"/>
    </location>
</feature>
<feature type="transmembrane region" description="Helical" evidence="7">
    <location>
        <begin position="146"/>
        <end position="163"/>
    </location>
</feature>
<dbReference type="Pfam" id="PF01478">
    <property type="entry name" value="Peptidase_A24"/>
    <property type="match status" value="1"/>
</dbReference>
<comment type="similarity">
    <text evidence="2">Belongs to the peptidase A24 family.</text>
</comment>
<dbReference type="PANTHER" id="PTHR30487:SF0">
    <property type="entry name" value="PREPILIN LEADER PEPTIDASE_N-METHYLTRANSFERASE-RELATED"/>
    <property type="match status" value="1"/>
</dbReference>
<dbReference type="RefSeq" id="WP_025022932.1">
    <property type="nucleotide sequence ID" value="NZ_AZGD01000100.1"/>
</dbReference>
<gene>
    <name evidence="10" type="ORF">FC40_GL001065</name>
</gene>
<evidence type="ECO:0000256" key="1">
    <source>
        <dbReference type="ARBA" id="ARBA00004651"/>
    </source>
</evidence>
<evidence type="ECO:0000256" key="4">
    <source>
        <dbReference type="ARBA" id="ARBA00022692"/>
    </source>
</evidence>
<keyword evidence="4 7" id="KW-0812">Transmembrane</keyword>
<dbReference type="PANTHER" id="PTHR30487">
    <property type="entry name" value="TYPE 4 PREPILIN-LIKE PROTEINS LEADER PEPTIDE-PROCESSING ENZYME"/>
    <property type="match status" value="1"/>
</dbReference>
<organism evidence="10 11">
    <name type="scientific">Ligilactobacillus hayakitensis DSM 18933 = JCM 14209</name>
    <dbReference type="NCBI Taxonomy" id="1423755"/>
    <lineage>
        <taxon>Bacteria</taxon>
        <taxon>Bacillati</taxon>
        <taxon>Bacillota</taxon>
        <taxon>Bacilli</taxon>
        <taxon>Lactobacillales</taxon>
        <taxon>Lactobacillaceae</taxon>
        <taxon>Ligilactobacillus</taxon>
    </lineage>
</organism>
<comment type="caution">
    <text evidence="10">The sequence shown here is derived from an EMBL/GenBank/DDBJ whole genome shotgun (WGS) entry which is preliminary data.</text>
</comment>
<keyword evidence="5 7" id="KW-1133">Transmembrane helix</keyword>
<dbReference type="Pfam" id="PF06750">
    <property type="entry name" value="A24_N_bact"/>
    <property type="match status" value="1"/>
</dbReference>
<sequence>MYLFLFLIGSCFGSFITCYAYRFKFPNLLKKKRSFCDTCHRFLKPWHLIPILSFIFLRGKCAYCKQPISFFSTIIEILTGLFFVISYSPTENFTYIFKCFLFIWLLLISLQDLQTKTVSASILYLGGLCTLIFKSFYSFTFNMIDAFLIIPFLLFLLGMNYINKLGSADTILIAIFFGSLGFLSTLFSILIASITAIFYIVIFQKNHQIIAFIPFLSFGGLIMHLITIR</sequence>
<proteinExistence type="inferred from homology"/>
<accession>A0A0R1WJH2</accession>
<dbReference type="AlphaFoldDB" id="A0A0R1WJH2"/>
<feature type="transmembrane region" description="Helical" evidence="7">
    <location>
        <begin position="93"/>
        <end position="110"/>
    </location>
</feature>
<evidence type="ECO:0000256" key="2">
    <source>
        <dbReference type="ARBA" id="ARBA00005801"/>
    </source>
</evidence>
<feature type="transmembrane region" description="Helical" evidence="7">
    <location>
        <begin position="68"/>
        <end position="87"/>
    </location>
</feature>
<dbReference type="OrthoDB" id="9789291at2"/>
<evidence type="ECO:0000256" key="6">
    <source>
        <dbReference type="ARBA" id="ARBA00023136"/>
    </source>
</evidence>
<dbReference type="PATRIC" id="fig|1423755.3.peg.1126"/>
<evidence type="ECO:0000256" key="5">
    <source>
        <dbReference type="ARBA" id="ARBA00022989"/>
    </source>
</evidence>
<protein>
    <submittedName>
        <fullName evidence="10">Uncharacterized protein</fullName>
    </submittedName>
</protein>
<evidence type="ECO:0000313" key="10">
    <source>
        <dbReference type="EMBL" id="KRM17857.1"/>
    </source>
</evidence>
<feature type="transmembrane region" description="Helical" evidence="7">
    <location>
        <begin position="122"/>
        <end position="140"/>
    </location>
</feature>
<comment type="subcellular location">
    <subcellularLocation>
        <location evidence="1">Cell membrane</location>
        <topology evidence="1">Multi-pass membrane protein</topology>
    </subcellularLocation>
</comment>
<dbReference type="Proteomes" id="UP000051054">
    <property type="component" value="Unassembled WGS sequence"/>
</dbReference>
<name>A0A0R1WJH2_9LACO</name>
<keyword evidence="6 7" id="KW-0472">Membrane</keyword>
<dbReference type="InterPro" id="IPR010627">
    <property type="entry name" value="Prepilin_pept_A24_N"/>
</dbReference>
<dbReference type="InterPro" id="IPR000045">
    <property type="entry name" value="Prepilin_IV_endopep_pep"/>
</dbReference>
<dbReference type="GO" id="GO:0006465">
    <property type="term" value="P:signal peptide processing"/>
    <property type="evidence" value="ECO:0007669"/>
    <property type="project" value="TreeGrafter"/>
</dbReference>
<dbReference type="InterPro" id="IPR050882">
    <property type="entry name" value="Prepilin_peptidase/N-MTase"/>
</dbReference>
<feature type="domain" description="Prepilin type IV endopeptidase peptidase" evidence="8">
    <location>
        <begin position="99"/>
        <end position="201"/>
    </location>
</feature>
<feature type="domain" description="Prepilin peptidase A24 N-terminal" evidence="9">
    <location>
        <begin position="7"/>
        <end position="87"/>
    </location>
</feature>
<feature type="transmembrane region" description="Helical" evidence="7">
    <location>
        <begin position="209"/>
        <end position="228"/>
    </location>
</feature>
<keyword evidence="3" id="KW-1003">Cell membrane</keyword>
<reference evidence="10 11" key="1">
    <citation type="journal article" date="2015" name="Genome Announc.">
        <title>Expanding the biotechnology potential of lactobacilli through comparative genomics of 213 strains and associated genera.</title>
        <authorList>
            <person name="Sun Z."/>
            <person name="Harris H.M."/>
            <person name="McCann A."/>
            <person name="Guo C."/>
            <person name="Argimon S."/>
            <person name="Zhang W."/>
            <person name="Yang X."/>
            <person name="Jeffery I.B."/>
            <person name="Cooney J.C."/>
            <person name="Kagawa T.F."/>
            <person name="Liu W."/>
            <person name="Song Y."/>
            <person name="Salvetti E."/>
            <person name="Wrobel A."/>
            <person name="Rasinkangas P."/>
            <person name="Parkhill J."/>
            <person name="Rea M.C."/>
            <person name="O'Sullivan O."/>
            <person name="Ritari J."/>
            <person name="Douillard F.P."/>
            <person name="Paul Ross R."/>
            <person name="Yang R."/>
            <person name="Briner A.E."/>
            <person name="Felis G.E."/>
            <person name="de Vos W.M."/>
            <person name="Barrangou R."/>
            <person name="Klaenhammer T.R."/>
            <person name="Caufield P.W."/>
            <person name="Cui Y."/>
            <person name="Zhang H."/>
            <person name="O'Toole P.W."/>
        </authorList>
    </citation>
    <scope>NUCLEOTIDE SEQUENCE [LARGE SCALE GENOMIC DNA]</scope>
    <source>
        <strain evidence="10 11">DSM 18933</strain>
    </source>
</reference>
<evidence type="ECO:0000259" key="9">
    <source>
        <dbReference type="Pfam" id="PF06750"/>
    </source>
</evidence>
<evidence type="ECO:0000259" key="8">
    <source>
        <dbReference type="Pfam" id="PF01478"/>
    </source>
</evidence>
<evidence type="ECO:0000256" key="7">
    <source>
        <dbReference type="SAM" id="Phobius"/>
    </source>
</evidence>
<evidence type="ECO:0000256" key="3">
    <source>
        <dbReference type="ARBA" id="ARBA00022475"/>
    </source>
</evidence>
<dbReference type="GO" id="GO:0005886">
    <property type="term" value="C:plasma membrane"/>
    <property type="evidence" value="ECO:0007669"/>
    <property type="project" value="UniProtKB-SubCell"/>
</dbReference>
<keyword evidence="11" id="KW-1185">Reference proteome</keyword>
<dbReference type="STRING" id="1423755.FC40_GL001065"/>
<dbReference type="GO" id="GO:0004190">
    <property type="term" value="F:aspartic-type endopeptidase activity"/>
    <property type="evidence" value="ECO:0007669"/>
    <property type="project" value="InterPro"/>
</dbReference>